<reference evidence="8 9" key="1">
    <citation type="submission" date="2019-02" db="EMBL/GenBank/DDBJ databases">
        <title>Genomic Encyclopedia of Type Strains, Phase IV (KMG-IV): sequencing the most valuable type-strain genomes for metagenomic binning, comparative biology and taxonomic classification.</title>
        <authorList>
            <person name="Goeker M."/>
        </authorList>
    </citation>
    <scope>NUCLEOTIDE SEQUENCE [LARGE SCALE GENOMIC DNA]</scope>
    <source>
        <strain evidence="8 9">DSM 21056</strain>
    </source>
</reference>
<keyword evidence="6" id="KW-0592">Phosphate transport</keyword>
<keyword evidence="5" id="KW-0813">Transport</keyword>
<evidence type="ECO:0000313" key="8">
    <source>
        <dbReference type="EMBL" id="RZU97956.1"/>
    </source>
</evidence>
<organism evidence="8 9">
    <name type="scientific">Spiribacter vilamensis</name>
    <dbReference type="NCBI Taxonomy" id="531306"/>
    <lineage>
        <taxon>Bacteria</taxon>
        <taxon>Pseudomonadati</taxon>
        <taxon>Pseudomonadota</taxon>
        <taxon>Gammaproteobacteria</taxon>
        <taxon>Chromatiales</taxon>
        <taxon>Ectothiorhodospiraceae</taxon>
        <taxon>Spiribacter</taxon>
    </lineage>
</organism>
<dbReference type="PANTHER" id="PTHR42727:SF1">
    <property type="entry name" value="PHOSPHATE TRANSPORT SYSTEM PERMEASE"/>
    <property type="match status" value="1"/>
</dbReference>
<feature type="transmembrane region" description="Helical" evidence="5">
    <location>
        <begin position="163"/>
        <end position="179"/>
    </location>
</feature>
<dbReference type="InterPro" id="IPR011864">
    <property type="entry name" value="Phosphate_PstC"/>
</dbReference>
<proteinExistence type="inferred from homology"/>
<dbReference type="Gene3D" id="1.10.3720.10">
    <property type="entry name" value="MetI-like"/>
    <property type="match status" value="1"/>
</dbReference>
<evidence type="ECO:0000259" key="7">
    <source>
        <dbReference type="PROSITE" id="PS50928"/>
    </source>
</evidence>
<dbReference type="PANTHER" id="PTHR42727">
    <property type="entry name" value="PHOSPHATE TRANSPORT SYSTEM PERMEASE PROTEIN"/>
    <property type="match status" value="1"/>
</dbReference>
<dbReference type="EMBL" id="SHLI01000001">
    <property type="protein sequence ID" value="RZU97956.1"/>
    <property type="molecule type" value="Genomic_DNA"/>
</dbReference>
<comment type="function">
    <text evidence="6">Part of the binding-protein-dependent transport system for phosphate; probably responsible for the translocation of the substrate across the membrane.</text>
</comment>
<dbReference type="RefSeq" id="WP_207220468.1">
    <property type="nucleotide sequence ID" value="NZ_SHLI01000001.1"/>
</dbReference>
<accession>A0A4Q8CY96</accession>
<evidence type="ECO:0000313" key="9">
    <source>
        <dbReference type="Proteomes" id="UP000292298"/>
    </source>
</evidence>
<dbReference type="AlphaFoldDB" id="A0A4Q8CY96"/>
<dbReference type="Pfam" id="PF00528">
    <property type="entry name" value="BPD_transp_1"/>
    <property type="match status" value="1"/>
</dbReference>
<feature type="domain" description="ABC transmembrane type-1" evidence="7">
    <location>
        <begin position="87"/>
        <end position="299"/>
    </location>
</feature>
<dbReference type="GO" id="GO:0006817">
    <property type="term" value="P:phosphate ion transport"/>
    <property type="evidence" value="ECO:0007669"/>
    <property type="project" value="UniProtKB-KW"/>
</dbReference>
<keyword evidence="4 5" id="KW-0472">Membrane</keyword>
<dbReference type="GO" id="GO:0005315">
    <property type="term" value="F:phosphate transmembrane transporter activity"/>
    <property type="evidence" value="ECO:0007669"/>
    <property type="project" value="InterPro"/>
</dbReference>
<protein>
    <recommendedName>
        <fullName evidence="6">Phosphate transport system permease protein</fullName>
    </recommendedName>
</protein>
<name>A0A4Q8CY96_9GAMM</name>
<dbReference type="InterPro" id="IPR035906">
    <property type="entry name" value="MetI-like_sf"/>
</dbReference>
<keyword evidence="6" id="KW-1003">Cell membrane</keyword>
<evidence type="ECO:0000256" key="5">
    <source>
        <dbReference type="RuleBase" id="RU363032"/>
    </source>
</evidence>
<feature type="transmembrane region" description="Helical" evidence="5">
    <location>
        <begin position="276"/>
        <end position="302"/>
    </location>
</feature>
<dbReference type="CDD" id="cd06261">
    <property type="entry name" value="TM_PBP2"/>
    <property type="match status" value="1"/>
</dbReference>
<dbReference type="GO" id="GO:0005886">
    <property type="term" value="C:plasma membrane"/>
    <property type="evidence" value="ECO:0007669"/>
    <property type="project" value="UniProtKB-SubCell"/>
</dbReference>
<evidence type="ECO:0000256" key="2">
    <source>
        <dbReference type="ARBA" id="ARBA00022692"/>
    </source>
</evidence>
<feature type="transmembrane region" description="Helical" evidence="5">
    <location>
        <begin position="30"/>
        <end position="51"/>
    </location>
</feature>
<comment type="similarity">
    <text evidence="6">Belongs to the binding-protein-dependent transport system permease family. CysTW subfamily.</text>
</comment>
<evidence type="ECO:0000256" key="4">
    <source>
        <dbReference type="ARBA" id="ARBA00023136"/>
    </source>
</evidence>
<gene>
    <name evidence="8" type="ORF">EV698_0192</name>
</gene>
<keyword evidence="9" id="KW-1185">Reference proteome</keyword>
<evidence type="ECO:0000256" key="1">
    <source>
        <dbReference type="ARBA" id="ARBA00004651"/>
    </source>
</evidence>
<feature type="transmembrane region" description="Helical" evidence="5">
    <location>
        <begin position="133"/>
        <end position="151"/>
    </location>
</feature>
<dbReference type="PROSITE" id="PS50928">
    <property type="entry name" value="ABC_TM1"/>
    <property type="match status" value="1"/>
</dbReference>
<keyword evidence="2 5" id="KW-0812">Transmembrane</keyword>
<evidence type="ECO:0000256" key="6">
    <source>
        <dbReference type="RuleBase" id="RU363054"/>
    </source>
</evidence>
<comment type="caution">
    <text evidence="6">Lacks conserved residue(s) required for the propagation of feature annotation.</text>
</comment>
<evidence type="ECO:0000256" key="3">
    <source>
        <dbReference type="ARBA" id="ARBA00022989"/>
    </source>
</evidence>
<keyword evidence="3 5" id="KW-1133">Transmembrane helix</keyword>
<dbReference type="InterPro" id="IPR000515">
    <property type="entry name" value="MetI-like"/>
</dbReference>
<sequence length="310" mass="33888">MANPKIPTATELREQGFVKRRKLIARSMEVFLFLSASLSVFVTTAIVFILVSESWDFFMQVPLSEFLFTTMWAPVFIDPKFGVLPLLAATLQTSGIAMLIAVPFGLIMAIYLSEYAQPAVRETIKPALEMLEAVPTVVYGYFALLVMTPFLQQFIPGLRGINLLVPGIILGIMILPYVVSVSEDAMRAVPNGLREGGYALGMARWQVAVRVVIPGAFSGITAAFILGLSRAIGETMVLAVAAGQNPNLTWDVREGAATITAYIVQMSLGDVAHGSLAYTTIFAVGLLLFLITLSFNVIGFYLRRKFREAY</sequence>
<dbReference type="Proteomes" id="UP000292298">
    <property type="component" value="Unassembled WGS sequence"/>
</dbReference>
<feature type="transmembrane region" description="Helical" evidence="5">
    <location>
        <begin position="84"/>
        <end position="113"/>
    </location>
</feature>
<dbReference type="SUPFAM" id="SSF161098">
    <property type="entry name" value="MetI-like"/>
    <property type="match status" value="1"/>
</dbReference>
<comment type="subcellular location">
    <subcellularLocation>
        <location evidence="6">Cell inner membrane</location>
        <topology evidence="6">Multi-pass membrane protein</topology>
    </subcellularLocation>
    <subcellularLocation>
        <location evidence="1 5">Cell membrane</location>
        <topology evidence="1 5">Multi-pass membrane protein</topology>
    </subcellularLocation>
</comment>
<keyword evidence="6" id="KW-0997">Cell inner membrane</keyword>
<comment type="caution">
    <text evidence="8">The sequence shown here is derived from an EMBL/GenBank/DDBJ whole genome shotgun (WGS) entry which is preliminary data.</text>
</comment>
<dbReference type="NCBIfam" id="TIGR02138">
    <property type="entry name" value="phosphate_pstC"/>
    <property type="match status" value="1"/>
</dbReference>